<evidence type="ECO:0000256" key="2">
    <source>
        <dbReference type="ARBA" id="ARBA00022692"/>
    </source>
</evidence>
<evidence type="ECO:0000256" key="6">
    <source>
        <dbReference type="SAM" id="Phobius"/>
    </source>
</evidence>
<dbReference type="Proteomes" id="UP001058072">
    <property type="component" value="Chromosome"/>
</dbReference>
<keyword evidence="2 6" id="KW-0812">Transmembrane</keyword>
<evidence type="ECO:0008006" key="9">
    <source>
        <dbReference type="Google" id="ProtNLM"/>
    </source>
</evidence>
<dbReference type="Gene3D" id="3.40.50.2000">
    <property type="entry name" value="Glycogen Phosphorylase B"/>
    <property type="match status" value="1"/>
</dbReference>
<evidence type="ECO:0000256" key="4">
    <source>
        <dbReference type="ARBA" id="ARBA00022989"/>
    </source>
</evidence>
<keyword evidence="5 6" id="KW-0472">Membrane</keyword>
<feature type="transmembrane region" description="Helical" evidence="6">
    <location>
        <begin position="59"/>
        <end position="78"/>
    </location>
</feature>
<dbReference type="PANTHER" id="PTHR12154:SF4">
    <property type="entry name" value="UDP-N-ACETYLGLUCOSAMINE TRANSFERASE SUBUNIT ALG14 HOMOLOG"/>
    <property type="match status" value="1"/>
</dbReference>
<evidence type="ECO:0000256" key="3">
    <source>
        <dbReference type="ARBA" id="ARBA00022824"/>
    </source>
</evidence>
<evidence type="ECO:0000313" key="8">
    <source>
        <dbReference type="Proteomes" id="UP001058072"/>
    </source>
</evidence>
<dbReference type="NCBIfam" id="NF041549">
    <property type="entry name" value="PssD"/>
    <property type="match status" value="1"/>
</dbReference>
<dbReference type="Pfam" id="PF08660">
    <property type="entry name" value="Alg14"/>
    <property type="match status" value="1"/>
</dbReference>
<comment type="subcellular location">
    <subcellularLocation>
        <location evidence="1">Endoplasmic reticulum membrane</location>
        <topology evidence="1">Single-pass membrane protein</topology>
    </subcellularLocation>
</comment>
<protein>
    <recommendedName>
        <fullName evidence="9">Polysaccharide biosynthesis protein</fullName>
    </recommendedName>
</protein>
<evidence type="ECO:0000313" key="7">
    <source>
        <dbReference type="EMBL" id="UUF08092.1"/>
    </source>
</evidence>
<gene>
    <name evidence="7" type="ORF">J0J70_10810</name>
</gene>
<name>A0A9Q9CQH4_9FIRM</name>
<organism evidence="7 8">
    <name type="scientific">Turicibacter bilis</name>
    <dbReference type="NCBI Taxonomy" id="2735723"/>
    <lineage>
        <taxon>Bacteria</taxon>
        <taxon>Bacillati</taxon>
        <taxon>Bacillota</taxon>
        <taxon>Erysipelotrichia</taxon>
        <taxon>Erysipelotrichales</taxon>
        <taxon>Turicibacteraceae</taxon>
        <taxon>Turicibacter</taxon>
    </lineage>
</organism>
<accession>A0A9Q9CQH4</accession>
<dbReference type="SUPFAM" id="SSF53756">
    <property type="entry name" value="UDP-Glycosyltransferase/glycogen phosphorylase"/>
    <property type="match status" value="1"/>
</dbReference>
<keyword evidence="4 6" id="KW-1133">Transmembrane helix</keyword>
<reference evidence="7" key="1">
    <citation type="submission" date="2021-03" db="EMBL/GenBank/DDBJ databases">
        <title>Comparative Genomics and Metabolomics in the genus Turicibacter.</title>
        <authorList>
            <person name="Maki J."/>
            <person name="Looft T."/>
        </authorList>
    </citation>
    <scope>NUCLEOTIDE SEQUENCE</scope>
    <source>
        <strain evidence="7">ISU324</strain>
    </source>
</reference>
<dbReference type="InterPro" id="IPR013969">
    <property type="entry name" value="Oligosacch_biosynth_Alg14"/>
</dbReference>
<keyword evidence="3" id="KW-0256">Endoplasmic reticulum</keyword>
<dbReference type="RefSeq" id="WP_055274759.1">
    <property type="nucleotide sequence ID" value="NZ_CP071250.1"/>
</dbReference>
<dbReference type="EMBL" id="CP071250">
    <property type="protein sequence ID" value="UUF08092.1"/>
    <property type="molecule type" value="Genomic_DNA"/>
</dbReference>
<evidence type="ECO:0000256" key="1">
    <source>
        <dbReference type="ARBA" id="ARBA00004389"/>
    </source>
</evidence>
<evidence type="ECO:0000256" key="5">
    <source>
        <dbReference type="ARBA" id="ARBA00023136"/>
    </source>
</evidence>
<dbReference type="AlphaFoldDB" id="A0A9Q9CQH4"/>
<dbReference type="PANTHER" id="PTHR12154">
    <property type="entry name" value="GLYCOSYL TRANSFERASE-RELATED"/>
    <property type="match status" value="1"/>
</dbReference>
<proteinExistence type="predicted"/>
<sequence>MKKGKVLFCSSAGGHYTELLQLRHLIKKYNGVIITEKTKISKETEFPTEYLMYCSKNDGWIYIFEYLYVWLVSFIYFIKYNPKVIISTGVHSTIPMCVYGRLFGRKVIYIETVANVHTPSVSGKLMYKIANEFYIQWEELLEVYPNAIVGGCLF</sequence>
<dbReference type="GO" id="GO:0004577">
    <property type="term" value="F:N-acetylglucosaminyldiphosphodolichol N-acetylglucosaminyltransferase activity"/>
    <property type="evidence" value="ECO:0007669"/>
    <property type="project" value="TreeGrafter"/>
</dbReference>
<dbReference type="GO" id="GO:0006488">
    <property type="term" value="P:dolichol-linked oligosaccharide biosynthetic process"/>
    <property type="evidence" value="ECO:0007669"/>
    <property type="project" value="InterPro"/>
</dbReference>